<dbReference type="PROSITE" id="PS52016">
    <property type="entry name" value="TONB_DEPENDENT_REC_3"/>
    <property type="match status" value="1"/>
</dbReference>
<keyword evidence="7 8" id="KW-0998">Cell outer membrane</keyword>
<dbReference type="InterPro" id="IPR037066">
    <property type="entry name" value="Plug_dom_sf"/>
</dbReference>
<feature type="domain" description="TonB-dependent receptor-like beta-barrel" evidence="10">
    <location>
        <begin position="254"/>
        <end position="648"/>
    </location>
</feature>
<keyword evidence="4 8" id="KW-0812">Transmembrane</keyword>
<dbReference type="STRING" id="1544798.LH29_21865"/>
<proteinExistence type="inferred from homology"/>
<dbReference type="SUPFAM" id="SSF56935">
    <property type="entry name" value="Porins"/>
    <property type="match status" value="1"/>
</dbReference>
<keyword evidence="13" id="KW-1185">Reference proteome</keyword>
<dbReference type="Pfam" id="PF00593">
    <property type="entry name" value="TonB_dep_Rec_b-barrel"/>
    <property type="match status" value="1"/>
</dbReference>
<evidence type="ECO:0000313" key="13">
    <source>
        <dbReference type="Proteomes" id="UP000032544"/>
    </source>
</evidence>
<dbReference type="Pfam" id="PF07715">
    <property type="entry name" value="Plug"/>
    <property type="match status" value="1"/>
</dbReference>
<keyword evidence="3 8" id="KW-1134">Transmembrane beta strand</keyword>
<dbReference type="InterPro" id="IPR000531">
    <property type="entry name" value="Beta-barrel_TonB"/>
</dbReference>
<dbReference type="PANTHER" id="PTHR30069:SF28">
    <property type="entry name" value="TONB-DEPENDENT RECEPTOR YNCD-RELATED"/>
    <property type="match status" value="1"/>
</dbReference>
<evidence type="ECO:0000256" key="3">
    <source>
        <dbReference type="ARBA" id="ARBA00022452"/>
    </source>
</evidence>
<dbReference type="RefSeq" id="WP_045033271.1">
    <property type="nucleotide sequence ID" value="NZ_JRHC01000007.1"/>
</dbReference>
<evidence type="ECO:0000256" key="5">
    <source>
        <dbReference type="ARBA" id="ARBA00023077"/>
    </source>
</evidence>
<sequence length="694" mass="77709">MKTRWCTFLIFLIISGFIPSAVLYAQLPSTRQDTTPLSDQIEEITITAFRSPYNIFNTPAPVNLLQPEQLESGDALTPIDALNRIPGILMHHGTFNTNRLTIRGIGSRTPYGTNKIKAYFGEIPLTTGDGETVLEDLENSAIQRVEVIKGPSSSLYGAGLAGVLLFHPKSVVKDFVQNKTTVASFVTFKNTLSAGVSANKLQIYTLGALLSSDGYRENNSTNRGNLLINSIYNFSDKSNLQFLVKATKMKGYIPSSLDLDTYENNPESAAQNWASIKGFEEYTNSQFGASFNRFTLNDGKISVGVFGSIRELDELRPFNRLKESSDYIGWRAYIQKVIATEEFRLVMTTGAEMFRETYDWQTFNNDNDQLLSDNREKRQYENLFVQLESNIKERVFVSAGLNGNLTRFKYTDHFTENGDQSGNRNYKPVLSPRLGVNVLLNHENSVFANVSHGFSTPSFEETLMPEGSINPEIKPESGWSFETGFRTQITNRFKLSASYYRIYIDNLLVAHRTGEDAYVGVNAGQSVHPGFETEFTWVTITHNRNPLLTLYGSATLANYHFNDFVNLGNDYSGNLLPGTTKETFSIGATLIPIRNISINGWYRYNGEMPVDDANSTFSDAFGLTNAEIRYEGKKDNFKFDIRGGVQNIFDIHYASMLAVNAPSFGGNAPRYYYPGNPRNFYISILIGLTGNNTP</sequence>
<evidence type="ECO:0000256" key="1">
    <source>
        <dbReference type="ARBA" id="ARBA00004571"/>
    </source>
</evidence>
<dbReference type="Gene3D" id="2.40.170.20">
    <property type="entry name" value="TonB-dependent receptor, beta-barrel domain"/>
    <property type="match status" value="1"/>
</dbReference>
<evidence type="ECO:0000256" key="7">
    <source>
        <dbReference type="ARBA" id="ARBA00023237"/>
    </source>
</evidence>
<evidence type="ECO:0000256" key="9">
    <source>
        <dbReference type="RuleBase" id="RU003357"/>
    </source>
</evidence>
<comment type="similarity">
    <text evidence="8 9">Belongs to the TonB-dependent receptor family.</text>
</comment>
<evidence type="ECO:0000256" key="6">
    <source>
        <dbReference type="ARBA" id="ARBA00023136"/>
    </source>
</evidence>
<gene>
    <name evidence="12" type="ORF">LH29_21865</name>
</gene>
<dbReference type="Proteomes" id="UP000032544">
    <property type="component" value="Unassembled WGS sequence"/>
</dbReference>
<comment type="caution">
    <text evidence="12">The sequence shown here is derived from an EMBL/GenBank/DDBJ whole genome shotgun (WGS) entry which is preliminary data.</text>
</comment>
<dbReference type="GO" id="GO:0015344">
    <property type="term" value="F:siderophore uptake transmembrane transporter activity"/>
    <property type="evidence" value="ECO:0007669"/>
    <property type="project" value="TreeGrafter"/>
</dbReference>
<dbReference type="InterPro" id="IPR039426">
    <property type="entry name" value="TonB-dep_rcpt-like"/>
</dbReference>
<dbReference type="PANTHER" id="PTHR30069">
    <property type="entry name" value="TONB-DEPENDENT OUTER MEMBRANE RECEPTOR"/>
    <property type="match status" value="1"/>
</dbReference>
<comment type="subcellular location">
    <subcellularLocation>
        <location evidence="1 8">Cell outer membrane</location>
        <topology evidence="1 8">Multi-pass membrane protein</topology>
    </subcellularLocation>
</comment>
<evidence type="ECO:0000256" key="8">
    <source>
        <dbReference type="PROSITE-ProRule" id="PRU01360"/>
    </source>
</evidence>
<dbReference type="InterPro" id="IPR036942">
    <property type="entry name" value="Beta-barrel_TonB_sf"/>
</dbReference>
<dbReference type="OrthoDB" id="9775095at2"/>
<dbReference type="Gene3D" id="2.170.130.10">
    <property type="entry name" value="TonB-dependent receptor, plug domain"/>
    <property type="match status" value="1"/>
</dbReference>
<evidence type="ECO:0000256" key="2">
    <source>
        <dbReference type="ARBA" id="ARBA00022448"/>
    </source>
</evidence>
<dbReference type="EMBL" id="JRHC01000007">
    <property type="protein sequence ID" value="KJF41940.1"/>
    <property type="molecule type" value="Genomic_DNA"/>
</dbReference>
<dbReference type="PATRIC" id="fig|1544798.3.peg.4552"/>
<keyword evidence="2 8" id="KW-0813">Transport</keyword>
<accession>A0A0D8J4Q2</accession>
<protein>
    <recommendedName>
        <fullName evidence="14">TonB-dependent receptor</fullName>
    </recommendedName>
</protein>
<keyword evidence="6 8" id="KW-0472">Membrane</keyword>
<dbReference type="GO" id="GO:0044718">
    <property type="term" value="P:siderophore transmembrane transport"/>
    <property type="evidence" value="ECO:0007669"/>
    <property type="project" value="TreeGrafter"/>
</dbReference>
<evidence type="ECO:0000259" key="11">
    <source>
        <dbReference type="Pfam" id="PF07715"/>
    </source>
</evidence>
<evidence type="ECO:0008006" key="14">
    <source>
        <dbReference type="Google" id="ProtNLM"/>
    </source>
</evidence>
<dbReference type="InterPro" id="IPR012910">
    <property type="entry name" value="Plug_dom"/>
</dbReference>
<organism evidence="12 13">
    <name type="scientific">Draconibacterium sediminis</name>
    <dbReference type="NCBI Taxonomy" id="1544798"/>
    <lineage>
        <taxon>Bacteria</taxon>
        <taxon>Pseudomonadati</taxon>
        <taxon>Bacteroidota</taxon>
        <taxon>Bacteroidia</taxon>
        <taxon>Marinilabiliales</taxon>
        <taxon>Prolixibacteraceae</taxon>
        <taxon>Draconibacterium</taxon>
    </lineage>
</organism>
<reference evidence="12 13" key="1">
    <citation type="submission" date="2014-09" db="EMBL/GenBank/DDBJ databases">
        <title>Draft Genome Sequence of Draconibacterium sp. JN14CK-3.</title>
        <authorList>
            <person name="Dong C."/>
            <person name="Lai Q."/>
            <person name="Shao Z."/>
        </authorList>
    </citation>
    <scope>NUCLEOTIDE SEQUENCE [LARGE SCALE GENOMIC DNA]</scope>
    <source>
        <strain evidence="12 13">JN14CK-3</strain>
    </source>
</reference>
<name>A0A0D8J4Q2_9BACT</name>
<dbReference type="AlphaFoldDB" id="A0A0D8J4Q2"/>
<evidence type="ECO:0000259" key="10">
    <source>
        <dbReference type="Pfam" id="PF00593"/>
    </source>
</evidence>
<evidence type="ECO:0000313" key="12">
    <source>
        <dbReference type="EMBL" id="KJF41940.1"/>
    </source>
</evidence>
<keyword evidence="5 9" id="KW-0798">TonB box</keyword>
<dbReference type="GO" id="GO:0009279">
    <property type="term" value="C:cell outer membrane"/>
    <property type="evidence" value="ECO:0007669"/>
    <property type="project" value="UniProtKB-SubCell"/>
</dbReference>
<feature type="domain" description="TonB-dependent receptor plug" evidence="11">
    <location>
        <begin position="56"/>
        <end position="162"/>
    </location>
</feature>
<evidence type="ECO:0000256" key="4">
    <source>
        <dbReference type="ARBA" id="ARBA00022692"/>
    </source>
</evidence>